<feature type="region of interest" description="Disordered" evidence="1">
    <location>
        <begin position="61"/>
        <end position="82"/>
    </location>
</feature>
<accession>A0A5N7CFU2</accession>
<keyword evidence="2" id="KW-0732">Signal</keyword>
<reference evidence="3" key="1">
    <citation type="submission" date="2019-04" db="EMBL/GenBank/DDBJ databases">
        <title>Friends and foes A comparative genomics studyof 23 Aspergillus species from section Flavi.</title>
        <authorList>
            <consortium name="DOE Joint Genome Institute"/>
            <person name="Kjaerbolling I."/>
            <person name="Vesth T."/>
            <person name="Frisvad J.C."/>
            <person name="Nybo J.L."/>
            <person name="Theobald S."/>
            <person name="Kildgaard S."/>
            <person name="Isbrandt T."/>
            <person name="Kuo A."/>
            <person name="Sato A."/>
            <person name="Lyhne E.K."/>
            <person name="Kogle M.E."/>
            <person name="Wiebenga A."/>
            <person name="Kun R.S."/>
            <person name="Lubbers R.J."/>
            <person name="Makela M.R."/>
            <person name="Barry K."/>
            <person name="Chovatia M."/>
            <person name="Clum A."/>
            <person name="Daum C."/>
            <person name="Haridas S."/>
            <person name="He G."/>
            <person name="LaButti K."/>
            <person name="Lipzen A."/>
            <person name="Mondo S."/>
            <person name="Riley R."/>
            <person name="Salamov A."/>
            <person name="Simmons B.A."/>
            <person name="Magnuson J.K."/>
            <person name="Henrissat B."/>
            <person name="Mortensen U.H."/>
            <person name="Larsen T.O."/>
            <person name="Devries R.P."/>
            <person name="Grigoriev I.V."/>
            <person name="Machida M."/>
            <person name="Baker S.E."/>
            <person name="Andersen M.R."/>
        </authorList>
    </citation>
    <scope>NUCLEOTIDE SEQUENCE [LARGE SCALE GENOMIC DNA]</scope>
    <source>
        <strain evidence="3">IBT 14317</strain>
    </source>
</reference>
<name>A0A5N7CFU2_PETAA</name>
<dbReference type="EMBL" id="ML735232">
    <property type="protein sequence ID" value="KAE8393042.1"/>
    <property type="molecule type" value="Genomic_DNA"/>
</dbReference>
<evidence type="ECO:0000256" key="2">
    <source>
        <dbReference type="SAM" id="SignalP"/>
    </source>
</evidence>
<feature type="signal peptide" evidence="2">
    <location>
        <begin position="1"/>
        <end position="19"/>
    </location>
</feature>
<gene>
    <name evidence="3" type="ORF">BDV23DRAFT_180920</name>
</gene>
<feature type="compositionally biased region" description="Basic residues" evidence="1">
    <location>
        <begin position="169"/>
        <end position="185"/>
    </location>
</feature>
<sequence>MCRWCGVAAISAVVVAPLSDPIFIWKDSSMTFTEYGQGTIKIWKTHDECKLQSTIPGSIVHAAPAGSTSSSETETSSVDKSVLPDGFDKELLLGDASSEDEVVGPSHAEAPVSPIKEEPRLPKSCIRRESQIAASQPAKKVRWVPLPYRPFADQMFARTSSMTTSSPPRPKKREKGGRPQKKNCAKRHDANYRRAKDLWISRYLRCDELDLQIFTEFDDLSYAV</sequence>
<organism evidence="3">
    <name type="scientific">Petromyces alliaceus</name>
    <name type="common">Aspergillus alliaceus</name>
    <dbReference type="NCBI Taxonomy" id="209559"/>
    <lineage>
        <taxon>Eukaryota</taxon>
        <taxon>Fungi</taxon>
        <taxon>Dikarya</taxon>
        <taxon>Ascomycota</taxon>
        <taxon>Pezizomycotina</taxon>
        <taxon>Eurotiomycetes</taxon>
        <taxon>Eurotiomycetidae</taxon>
        <taxon>Eurotiales</taxon>
        <taxon>Aspergillaceae</taxon>
        <taxon>Aspergillus</taxon>
        <taxon>Aspergillus subgen. Circumdati</taxon>
    </lineage>
</organism>
<feature type="compositionally biased region" description="Low complexity" evidence="1">
    <location>
        <begin position="67"/>
        <end position="76"/>
    </location>
</feature>
<evidence type="ECO:0000313" key="3">
    <source>
        <dbReference type="EMBL" id="KAE8393042.1"/>
    </source>
</evidence>
<feature type="chain" id="PRO_5024978420" evidence="2">
    <location>
        <begin position="20"/>
        <end position="224"/>
    </location>
</feature>
<dbReference type="Proteomes" id="UP000326877">
    <property type="component" value="Unassembled WGS sequence"/>
</dbReference>
<dbReference type="OrthoDB" id="4492028at2759"/>
<dbReference type="AlphaFoldDB" id="A0A5N7CFU2"/>
<proteinExistence type="predicted"/>
<evidence type="ECO:0000256" key="1">
    <source>
        <dbReference type="SAM" id="MobiDB-lite"/>
    </source>
</evidence>
<protein>
    <submittedName>
        <fullName evidence="3">Uncharacterized protein</fullName>
    </submittedName>
</protein>
<feature type="region of interest" description="Disordered" evidence="1">
    <location>
        <begin position="98"/>
        <end position="122"/>
    </location>
</feature>
<feature type="region of interest" description="Disordered" evidence="1">
    <location>
        <begin position="158"/>
        <end position="188"/>
    </location>
</feature>